<evidence type="ECO:0000313" key="1">
    <source>
        <dbReference type="EMBL" id="MFC3034418.1"/>
    </source>
</evidence>
<protein>
    <submittedName>
        <fullName evidence="1">Uncharacterized protein</fullName>
    </submittedName>
</protein>
<comment type="caution">
    <text evidence="1">The sequence shown here is derived from an EMBL/GenBank/DDBJ whole genome shotgun (WGS) entry which is preliminary data.</text>
</comment>
<evidence type="ECO:0000313" key="2">
    <source>
        <dbReference type="Proteomes" id="UP001595453"/>
    </source>
</evidence>
<dbReference type="RefSeq" id="WP_377127662.1">
    <property type="nucleotide sequence ID" value="NZ_JBHRSD010000039.1"/>
</dbReference>
<name>A0ABV7CPK1_9GAMM</name>
<dbReference type="EMBL" id="JBHRSD010000039">
    <property type="protein sequence ID" value="MFC3034418.1"/>
    <property type="molecule type" value="Genomic_DNA"/>
</dbReference>
<accession>A0ABV7CPK1</accession>
<gene>
    <name evidence="1" type="ORF">ACFOEE_18075</name>
</gene>
<organism evidence="1 2">
    <name type="scientific">Pseudoalteromonas fenneropenaei</name>
    <dbReference type="NCBI Taxonomy" id="1737459"/>
    <lineage>
        <taxon>Bacteria</taxon>
        <taxon>Pseudomonadati</taxon>
        <taxon>Pseudomonadota</taxon>
        <taxon>Gammaproteobacteria</taxon>
        <taxon>Alteromonadales</taxon>
        <taxon>Pseudoalteromonadaceae</taxon>
        <taxon>Pseudoalteromonas</taxon>
    </lineage>
</organism>
<reference evidence="2" key="1">
    <citation type="journal article" date="2019" name="Int. J. Syst. Evol. Microbiol.">
        <title>The Global Catalogue of Microorganisms (GCM) 10K type strain sequencing project: providing services to taxonomists for standard genome sequencing and annotation.</title>
        <authorList>
            <consortium name="The Broad Institute Genomics Platform"/>
            <consortium name="The Broad Institute Genome Sequencing Center for Infectious Disease"/>
            <person name="Wu L."/>
            <person name="Ma J."/>
        </authorList>
    </citation>
    <scope>NUCLEOTIDE SEQUENCE [LARGE SCALE GENOMIC DNA]</scope>
    <source>
        <strain evidence="2">KCTC 42730</strain>
    </source>
</reference>
<proteinExistence type="predicted"/>
<dbReference type="Proteomes" id="UP001595453">
    <property type="component" value="Unassembled WGS sequence"/>
</dbReference>
<sequence length="221" mass="24380">MSWLDFFHFGQSKTVAKSPVVPACHCLFNATGTVLIVQHQNTTELLSEAAQALLFSAQAGLATILRALSTTLNPLTNQPYSIFNYHALQLLLSQGGRYIPVYANEVSIAHCQFQAQQHGDIATTLLGYPLTDAELPFAAGLMSRFANSAKQMQQYQHPQLRKACHAILCLEVLNGAPSVSLLLLSLDVQQHQQHLAQLPCHKSSNHCPDWQVRKEVYSFVG</sequence>
<keyword evidence="2" id="KW-1185">Reference proteome</keyword>